<organism evidence="8 9">
    <name type="scientific">Anaerobutyricum hallii</name>
    <dbReference type="NCBI Taxonomy" id="39488"/>
    <lineage>
        <taxon>Bacteria</taxon>
        <taxon>Bacillati</taxon>
        <taxon>Bacillota</taxon>
        <taxon>Clostridia</taxon>
        <taxon>Lachnospirales</taxon>
        <taxon>Lachnospiraceae</taxon>
        <taxon>Anaerobutyricum</taxon>
    </lineage>
</organism>
<dbReference type="PANTHER" id="PTHR21248:SF22">
    <property type="entry name" value="PHOSPHOLIPASE D"/>
    <property type="match status" value="1"/>
</dbReference>
<dbReference type="GO" id="GO:0005886">
    <property type="term" value="C:plasma membrane"/>
    <property type="evidence" value="ECO:0007669"/>
    <property type="project" value="UniProtKB-SubCell"/>
</dbReference>
<name>A0A285PVN7_9FIRM</name>
<dbReference type="PANTHER" id="PTHR21248">
    <property type="entry name" value="CARDIOLIPIN SYNTHASE"/>
    <property type="match status" value="1"/>
</dbReference>
<evidence type="ECO:0000256" key="1">
    <source>
        <dbReference type="ARBA" id="ARBA00004651"/>
    </source>
</evidence>
<dbReference type="InterPro" id="IPR027379">
    <property type="entry name" value="CLS_N"/>
</dbReference>
<evidence type="ECO:0000256" key="6">
    <source>
        <dbReference type="SAM" id="Phobius"/>
    </source>
</evidence>
<dbReference type="GO" id="GO:0032049">
    <property type="term" value="P:cardiolipin biosynthetic process"/>
    <property type="evidence" value="ECO:0007669"/>
    <property type="project" value="UniProtKB-ARBA"/>
</dbReference>
<evidence type="ECO:0000259" key="7">
    <source>
        <dbReference type="PROSITE" id="PS50035"/>
    </source>
</evidence>
<gene>
    <name evidence="8" type="ORF">EHLA_1366</name>
</gene>
<evidence type="ECO:0000256" key="4">
    <source>
        <dbReference type="ARBA" id="ARBA00022989"/>
    </source>
</evidence>
<evidence type="ECO:0000256" key="3">
    <source>
        <dbReference type="ARBA" id="ARBA00022692"/>
    </source>
</evidence>
<dbReference type="SUPFAM" id="SSF56024">
    <property type="entry name" value="Phospholipase D/nuclease"/>
    <property type="match status" value="1"/>
</dbReference>
<dbReference type="InterPro" id="IPR025202">
    <property type="entry name" value="PLD-like_dom"/>
</dbReference>
<dbReference type="Pfam" id="PF13091">
    <property type="entry name" value="PLDc_2"/>
    <property type="match status" value="1"/>
</dbReference>
<protein>
    <submittedName>
        <fullName evidence="8">Phospholipase_D-nuclease N-terminal</fullName>
    </submittedName>
</protein>
<feature type="transmembrane region" description="Helical" evidence="6">
    <location>
        <begin position="20"/>
        <end position="40"/>
    </location>
</feature>
<feature type="domain" description="PLD phosphodiesterase" evidence="7">
    <location>
        <begin position="251"/>
        <end position="278"/>
    </location>
</feature>
<dbReference type="PROSITE" id="PS50035">
    <property type="entry name" value="PLD"/>
    <property type="match status" value="1"/>
</dbReference>
<dbReference type="Pfam" id="PF13396">
    <property type="entry name" value="PLDc_N"/>
    <property type="match status" value="1"/>
</dbReference>
<keyword evidence="4 6" id="KW-1133">Transmembrane helix</keyword>
<dbReference type="Proteomes" id="UP000217549">
    <property type="component" value="Chromosome I"/>
</dbReference>
<sequence>MKQDTLEGKAKTKNGVKRLCFSIVCILLEVIFIIVMVTRLNEYAEVVNLFTRIFSGILVLGLYASDKTSSMKMPWVILILIFPVMGVGLYLLIGLNGGTHKMRERYAEIDKILLPMLPDNQESLNRIKEKIPKAGNIADYIYRNSQYPIYQNTDIVYYDEAVKGLEAQLEDLSKAQKFIFMEYHAIEDAEAWHKIQSVLEERVKAGVEVRVFYDDMGSIGFITTDFVKKMERIGIHCRVFNPFMPGLNLFLNNRDHRKITVIDGKIGFTGGYNLANEYFNYTHPYGQWKDYNGLIN</sequence>
<dbReference type="GO" id="GO:0030572">
    <property type="term" value="F:phosphatidyltransferase activity"/>
    <property type="evidence" value="ECO:0007669"/>
    <property type="project" value="UniProtKB-ARBA"/>
</dbReference>
<comment type="subcellular location">
    <subcellularLocation>
        <location evidence="1">Cell membrane</location>
        <topology evidence="1">Multi-pass membrane protein</topology>
    </subcellularLocation>
</comment>
<proteinExistence type="predicted"/>
<keyword evidence="5 6" id="KW-0472">Membrane</keyword>
<evidence type="ECO:0000256" key="2">
    <source>
        <dbReference type="ARBA" id="ARBA00022475"/>
    </source>
</evidence>
<keyword evidence="9" id="KW-1185">Reference proteome</keyword>
<dbReference type="EMBL" id="LT907978">
    <property type="protein sequence ID" value="SOB72085.1"/>
    <property type="molecule type" value="Genomic_DNA"/>
</dbReference>
<keyword evidence="3 6" id="KW-0812">Transmembrane</keyword>
<evidence type="ECO:0000313" key="9">
    <source>
        <dbReference type="Proteomes" id="UP000217549"/>
    </source>
</evidence>
<dbReference type="InterPro" id="IPR001736">
    <property type="entry name" value="PLipase_D/transphosphatidylase"/>
</dbReference>
<dbReference type="KEGG" id="ehl:EHLA_1366"/>
<accession>A0A285PVN7</accession>
<reference evidence="9" key="1">
    <citation type="submission" date="2017-09" db="EMBL/GenBank/DDBJ databases">
        <authorList>
            <person name="Shetty A S."/>
        </authorList>
    </citation>
    <scope>NUCLEOTIDE SEQUENCE [LARGE SCALE GENOMIC DNA]</scope>
</reference>
<keyword evidence="2" id="KW-1003">Cell membrane</keyword>
<evidence type="ECO:0000313" key="8">
    <source>
        <dbReference type="EMBL" id="SOB72085.1"/>
    </source>
</evidence>
<feature type="transmembrane region" description="Helical" evidence="6">
    <location>
        <begin position="75"/>
        <end position="95"/>
    </location>
</feature>
<evidence type="ECO:0000256" key="5">
    <source>
        <dbReference type="ARBA" id="ARBA00023136"/>
    </source>
</evidence>
<dbReference type="AlphaFoldDB" id="A0A285PVN7"/>
<dbReference type="Gene3D" id="3.30.870.10">
    <property type="entry name" value="Endonuclease Chain A"/>
    <property type="match status" value="1"/>
</dbReference>